<evidence type="ECO:0000313" key="1">
    <source>
        <dbReference type="EMBL" id="GFH17456.1"/>
    </source>
</evidence>
<feature type="non-terminal residue" evidence="1">
    <location>
        <position position="1"/>
    </location>
</feature>
<protein>
    <submittedName>
        <fullName evidence="1">Uncharacterized protein</fullName>
    </submittedName>
</protein>
<keyword evidence="2" id="KW-1185">Reference proteome</keyword>
<reference evidence="1 2" key="1">
    <citation type="submission" date="2020-02" db="EMBL/GenBank/DDBJ databases">
        <title>Draft genome sequence of Haematococcus lacustris strain NIES-144.</title>
        <authorList>
            <person name="Morimoto D."/>
            <person name="Nakagawa S."/>
            <person name="Yoshida T."/>
            <person name="Sawayama S."/>
        </authorList>
    </citation>
    <scope>NUCLEOTIDE SEQUENCE [LARGE SCALE GENOMIC DNA]</scope>
    <source>
        <strain evidence="1 2">NIES-144</strain>
    </source>
</reference>
<dbReference type="Proteomes" id="UP000485058">
    <property type="component" value="Unassembled WGS sequence"/>
</dbReference>
<accession>A0A699ZE55</accession>
<gene>
    <name evidence="1" type="ORF">HaLaN_14100</name>
</gene>
<comment type="caution">
    <text evidence="1">The sequence shown here is derived from an EMBL/GenBank/DDBJ whole genome shotgun (WGS) entry which is preliminary data.</text>
</comment>
<proteinExistence type="predicted"/>
<sequence length="15" mass="1407">GTPLVVGAVSLEHGA</sequence>
<organism evidence="1 2">
    <name type="scientific">Haematococcus lacustris</name>
    <name type="common">Green alga</name>
    <name type="synonym">Haematococcus pluvialis</name>
    <dbReference type="NCBI Taxonomy" id="44745"/>
    <lineage>
        <taxon>Eukaryota</taxon>
        <taxon>Viridiplantae</taxon>
        <taxon>Chlorophyta</taxon>
        <taxon>core chlorophytes</taxon>
        <taxon>Chlorophyceae</taxon>
        <taxon>CS clade</taxon>
        <taxon>Chlamydomonadales</taxon>
        <taxon>Haematococcaceae</taxon>
        <taxon>Haematococcus</taxon>
    </lineage>
</organism>
<evidence type="ECO:0000313" key="2">
    <source>
        <dbReference type="Proteomes" id="UP000485058"/>
    </source>
</evidence>
<name>A0A699ZE55_HAELA</name>
<dbReference type="EMBL" id="BLLF01001151">
    <property type="protein sequence ID" value="GFH17456.1"/>
    <property type="molecule type" value="Genomic_DNA"/>
</dbReference>